<dbReference type="InterPro" id="IPR052913">
    <property type="entry name" value="Glycopeptide_resist_protein"/>
</dbReference>
<feature type="domain" description="YoaR-like putative peptidoglycan binding" evidence="1">
    <location>
        <begin position="69"/>
        <end position="167"/>
    </location>
</feature>
<protein>
    <submittedName>
        <fullName evidence="2">VanW family protein</fullName>
    </submittedName>
</protein>
<sequence>MVLICAGAYSYDVLKNQENIPRGTAVGGVDISGMERDAAVSKLAGELGEIEHKDITLTAGEQSTSIAADKSGLSLDFQAAVDSIADESYNPLTRLWSFVRPIREVPVSPAIDDAKLDKAVAKAATQLQVKPIDGKVELTGGKVTTTDPVMGQNVDTAKLKEAVVEAWLDPKGVSVKPEEVTPAIDQDDVDKLAKGDAKKAMSGPVELTGKDDVTATVSPEKFVSVERKDDALQLIVDTAKAQELFAETLAETETPMQNAQVKMVGGKKEIVPHKDGTQVDWDKTMKDFEDRVIGNKDREWEADYTEEEATFTTADAKKANFNDVIGEFTTSGYSDASGKNIQLVAAAVNGAMIAPGDVFSLNGYTGPRGTEQGYVESGIILDGHADTAVGGGISQFATTLYNAAYFAGMGDTAHTPHSYYISRYPAGREATVYEGAIDLQFENTSKYPVMIETDFGGGDITVRIKGVKQVEVESINNGRWAPTEPNKIELSDDKCAPSSGAPGFTTSDTRIIRDLDGKEISRETVTTVYDPQPIVTCSPR</sequence>
<dbReference type="PANTHER" id="PTHR35788">
    <property type="entry name" value="EXPORTED PROTEIN-RELATED"/>
    <property type="match status" value="1"/>
</dbReference>
<feature type="domain" description="YoaR-like putative peptidoglycan binding" evidence="1">
    <location>
        <begin position="231"/>
        <end position="298"/>
    </location>
</feature>
<evidence type="ECO:0000313" key="2">
    <source>
        <dbReference type="EMBL" id="QNE90518.1"/>
    </source>
</evidence>
<dbReference type="PANTHER" id="PTHR35788:SF1">
    <property type="entry name" value="EXPORTED PROTEIN"/>
    <property type="match status" value="1"/>
</dbReference>
<dbReference type="InterPro" id="IPR022029">
    <property type="entry name" value="YoaR-like_PG-bd"/>
</dbReference>
<dbReference type="AlphaFoldDB" id="A0A7G7CSF2"/>
<organism evidence="2 3">
    <name type="scientific">Corynebacterium incognita</name>
    <dbReference type="NCBI Taxonomy" id="2754725"/>
    <lineage>
        <taxon>Bacteria</taxon>
        <taxon>Bacillati</taxon>
        <taxon>Actinomycetota</taxon>
        <taxon>Actinomycetes</taxon>
        <taxon>Mycobacteriales</taxon>
        <taxon>Corynebacteriaceae</taxon>
        <taxon>Corynebacterium</taxon>
    </lineage>
</organism>
<name>A0A7G7CSF2_9CORY</name>
<evidence type="ECO:0000313" key="3">
    <source>
        <dbReference type="Proteomes" id="UP000515743"/>
    </source>
</evidence>
<dbReference type="Proteomes" id="UP000515743">
    <property type="component" value="Chromosome"/>
</dbReference>
<dbReference type="EMBL" id="CP059404">
    <property type="protein sequence ID" value="QNE90518.1"/>
    <property type="molecule type" value="Genomic_DNA"/>
</dbReference>
<proteinExistence type="predicted"/>
<gene>
    <name evidence="2" type="ORF">H0194_04805</name>
</gene>
<keyword evidence="3" id="KW-1185">Reference proteome</keyword>
<dbReference type="InterPro" id="IPR007391">
    <property type="entry name" value="Vancomycin_resist_VanW"/>
</dbReference>
<dbReference type="Pfam" id="PF04294">
    <property type="entry name" value="VanW"/>
    <property type="match status" value="1"/>
</dbReference>
<reference evidence="2 3" key="1">
    <citation type="submission" date="2020-07" db="EMBL/GenBank/DDBJ databases">
        <title>Complete genome and description of Corynebacterium incognita strain Marseille-Q3630 sp. nov.</title>
        <authorList>
            <person name="Boxberger M."/>
        </authorList>
    </citation>
    <scope>NUCLEOTIDE SEQUENCE [LARGE SCALE GENOMIC DNA]</scope>
    <source>
        <strain evidence="2 3">Marseille-Q3630</strain>
    </source>
</reference>
<accession>A0A7G7CSF2</accession>
<evidence type="ECO:0000259" key="1">
    <source>
        <dbReference type="Pfam" id="PF12229"/>
    </source>
</evidence>
<dbReference type="Pfam" id="PF12229">
    <property type="entry name" value="PG_binding_4"/>
    <property type="match status" value="2"/>
</dbReference>
<dbReference type="KEGG" id="cik:H0194_04805"/>